<evidence type="ECO:0000313" key="2">
    <source>
        <dbReference type="Proteomes" id="UP001500393"/>
    </source>
</evidence>
<dbReference type="SUPFAM" id="SSF142906">
    <property type="entry name" value="YjbR-like"/>
    <property type="match status" value="1"/>
</dbReference>
<dbReference type="InterPro" id="IPR038056">
    <property type="entry name" value="YjbR-like_sf"/>
</dbReference>
<gene>
    <name evidence="1" type="ORF">GCM10009789_73940</name>
</gene>
<reference evidence="1 2" key="1">
    <citation type="journal article" date="2019" name="Int. J. Syst. Evol. Microbiol.">
        <title>The Global Catalogue of Microorganisms (GCM) 10K type strain sequencing project: providing services to taxonomists for standard genome sequencing and annotation.</title>
        <authorList>
            <consortium name="The Broad Institute Genomics Platform"/>
            <consortium name="The Broad Institute Genome Sequencing Center for Infectious Disease"/>
            <person name="Wu L."/>
            <person name="Ma J."/>
        </authorList>
    </citation>
    <scope>NUCLEOTIDE SEQUENCE [LARGE SCALE GENOMIC DNA]</scope>
    <source>
        <strain evidence="1 2">JCM 14969</strain>
    </source>
</reference>
<comment type="caution">
    <text evidence="1">The sequence shown here is derived from an EMBL/GenBank/DDBJ whole genome shotgun (WGS) entry which is preliminary data.</text>
</comment>
<dbReference type="Pfam" id="PF04237">
    <property type="entry name" value="YjbR"/>
    <property type="match status" value="1"/>
</dbReference>
<proteinExistence type="predicted"/>
<protein>
    <submittedName>
        <fullName evidence="1">MmcQ/YjbR family DNA-binding protein</fullName>
    </submittedName>
</protein>
<dbReference type="Proteomes" id="UP001500393">
    <property type="component" value="Unassembled WGS sequence"/>
</dbReference>
<dbReference type="InterPro" id="IPR058532">
    <property type="entry name" value="YjbR/MT2646/Rv2570-like"/>
</dbReference>
<dbReference type="EMBL" id="BAAAOS010000056">
    <property type="protein sequence ID" value="GAA1608689.1"/>
    <property type="molecule type" value="Genomic_DNA"/>
</dbReference>
<accession>A0ABN2EIR8</accession>
<sequence length="113" mass="12794">MDAAAVRKLMLGLPGVEEREGWAGQPAYRVRKKGFAYLSEDETSVMFKALREEQEAMVAEDPEVYSAWWSAGRFGWLGVELATADEDELRELLIEAWRLTAPKYLVAQLDQNA</sequence>
<organism evidence="1 2">
    <name type="scientific">Kribbella sancticallisti</name>
    <dbReference type="NCBI Taxonomy" id="460087"/>
    <lineage>
        <taxon>Bacteria</taxon>
        <taxon>Bacillati</taxon>
        <taxon>Actinomycetota</taxon>
        <taxon>Actinomycetes</taxon>
        <taxon>Propionibacteriales</taxon>
        <taxon>Kribbellaceae</taxon>
        <taxon>Kribbella</taxon>
    </lineage>
</organism>
<keyword evidence="1" id="KW-0238">DNA-binding</keyword>
<dbReference type="RefSeq" id="WP_344221377.1">
    <property type="nucleotide sequence ID" value="NZ_BAAAOS010000056.1"/>
</dbReference>
<name>A0ABN2EIR8_9ACTN</name>
<dbReference type="Gene3D" id="3.90.1150.30">
    <property type="match status" value="1"/>
</dbReference>
<evidence type="ECO:0000313" key="1">
    <source>
        <dbReference type="EMBL" id="GAA1608689.1"/>
    </source>
</evidence>
<dbReference type="GO" id="GO:0003677">
    <property type="term" value="F:DNA binding"/>
    <property type="evidence" value="ECO:0007669"/>
    <property type="project" value="UniProtKB-KW"/>
</dbReference>
<keyword evidence="2" id="KW-1185">Reference proteome</keyword>